<accession>A0A9N8PRJ3</accession>
<evidence type="ECO:0000313" key="1">
    <source>
        <dbReference type="EMBL" id="CAD0108160.1"/>
    </source>
</evidence>
<sequence length="139" mass="15264">MTSTTGDDLTNAVHISCSADKPTFESVTLTIREIERLMIYGHSSPDGMSYDSSQISRRIGTPLRTTIDYQYKGPPEVGMGWSYALALHTLCEPDTMRDLDGLGYGWGCNNGGWNTSLPADVYVIREDGNPLCPKLLEAL</sequence>
<gene>
    <name evidence="1" type="ORF">AWRI4620_LOCUS2415</name>
</gene>
<organism evidence="1 2">
    <name type="scientific">Aureobasidium uvarum</name>
    <dbReference type="NCBI Taxonomy" id="2773716"/>
    <lineage>
        <taxon>Eukaryota</taxon>
        <taxon>Fungi</taxon>
        <taxon>Dikarya</taxon>
        <taxon>Ascomycota</taxon>
        <taxon>Pezizomycotina</taxon>
        <taxon>Dothideomycetes</taxon>
        <taxon>Dothideomycetidae</taxon>
        <taxon>Dothideales</taxon>
        <taxon>Saccotheciaceae</taxon>
        <taxon>Aureobasidium</taxon>
    </lineage>
</organism>
<name>A0A9N8PRJ3_9PEZI</name>
<reference evidence="1" key="1">
    <citation type="submission" date="2020-06" db="EMBL/GenBank/DDBJ databases">
        <authorList>
            <person name="Onetto C."/>
        </authorList>
    </citation>
    <scope>NUCLEOTIDE SEQUENCE</scope>
</reference>
<proteinExistence type="predicted"/>
<dbReference type="OrthoDB" id="437457at2759"/>
<comment type="caution">
    <text evidence="1">The sequence shown here is derived from an EMBL/GenBank/DDBJ whole genome shotgun (WGS) entry which is preliminary data.</text>
</comment>
<dbReference type="EMBL" id="CAINUL010000002">
    <property type="protein sequence ID" value="CAD0108160.1"/>
    <property type="molecule type" value="Genomic_DNA"/>
</dbReference>
<protein>
    <submittedName>
        <fullName evidence="1">Uncharacterized protein</fullName>
    </submittedName>
</protein>
<evidence type="ECO:0000313" key="2">
    <source>
        <dbReference type="Proteomes" id="UP000745764"/>
    </source>
</evidence>
<keyword evidence="2" id="KW-1185">Reference proteome</keyword>
<dbReference type="AlphaFoldDB" id="A0A9N8PRJ3"/>
<dbReference type="Proteomes" id="UP000745764">
    <property type="component" value="Unassembled WGS sequence"/>
</dbReference>